<dbReference type="GO" id="GO:0061630">
    <property type="term" value="F:ubiquitin protein ligase activity"/>
    <property type="evidence" value="ECO:0007669"/>
    <property type="project" value="TreeGrafter"/>
</dbReference>
<dbReference type="FunFam" id="3.30.2410.10:FF:000003">
    <property type="entry name" value="probable E3 ubiquitin-protein ligase HERC4 isoform X1"/>
    <property type="match status" value="1"/>
</dbReference>
<dbReference type="GO" id="GO:0016567">
    <property type="term" value="P:protein ubiquitination"/>
    <property type="evidence" value="ECO:0007669"/>
    <property type="project" value="TreeGrafter"/>
</dbReference>
<feature type="domain" description="HECT" evidence="6">
    <location>
        <begin position="494"/>
        <end position="781"/>
    </location>
</feature>
<dbReference type="InterPro" id="IPR051709">
    <property type="entry name" value="Ub-ligase/GTPase-reg"/>
</dbReference>
<evidence type="ECO:0000256" key="4">
    <source>
        <dbReference type="PROSITE-ProRule" id="PRU00104"/>
    </source>
</evidence>
<feature type="active site" description="Glycyl thioester intermediate" evidence="4">
    <location>
        <position position="749"/>
    </location>
</feature>
<dbReference type="Gene3D" id="2.130.10.30">
    <property type="entry name" value="Regulator of chromosome condensation 1/beta-lactamase-inhibitor protein II"/>
    <property type="match status" value="2"/>
</dbReference>
<dbReference type="InterPro" id="IPR009091">
    <property type="entry name" value="RCC1/BLIP-II"/>
</dbReference>
<feature type="repeat" description="RCC1" evidence="5">
    <location>
        <begin position="156"/>
        <end position="231"/>
    </location>
</feature>
<evidence type="ECO:0000259" key="6">
    <source>
        <dbReference type="PROSITE" id="PS50237"/>
    </source>
</evidence>
<keyword evidence="8" id="KW-1185">Reference proteome</keyword>
<dbReference type="PANTHER" id="PTHR45622">
    <property type="entry name" value="UBIQUITIN-PROTEIN LIGASE E3A-RELATED"/>
    <property type="match status" value="1"/>
</dbReference>
<keyword evidence="2" id="KW-0677">Repeat</keyword>
<feature type="repeat" description="RCC1" evidence="5">
    <location>
        <begin position="103"/>
        <end position="155"/>
    </location>
</feature>
<dbReference type="SMART" id="SM00119">
    <property type="entry name" value="HECTc"/>
    <property type="match status" value="1"/>
</dbReference>
<reference evidence="7" key="1">
    <citation type="thesis" date="2020" institute="ProQuest LLC" country="789 East Eisenhower Parkway, Ann Arbor, MI, USA">
        <title>Comparative Genomics and Chromosome Evolution.</title>
        <authorList>
            <person name="Mudd A.B."/>
        </authorList>
    </citation>
    <scope>NUCLEOTIDE SEQUENCE</scope>
    <source>
        <strain evidence="7">237g6f4</strain>
        <tissue evidence="7">Blood</tissue>
    </source>
</reference>
<dbReference type="Proteomes" id="UP000824782">
    <property type="component" value="Unassembled WGS sequence"/>
</dbReference>
<dbReference type="SUPFAM" id="SSF56204">
    <property type="entry name" value="Hect, E3 ligase catalytic domain"/>
    <property type="match status" value="1"/>
</dbReference>
<feature type="repeat" description="RCC1" evidence="5">
    <location>
        <begin position="1"/>
        <end position="52"/>
    </location>
</feature>
<organism evidence="7 8">
    <name type="scientific">Engystomops pustulosus</name>
    <name type="common">Tungara frog</name>
    <name type="synonym">Physalaemus pustulosus</name>
    <dbReference type="NCBI Taxonomy" id="76066"/>
    <lineage>
        <taxon>Eukaryota</taxon>
        <taxon>Metazoa</taxon>
        <taxon>Chordata</taxon>
        <taxon>Craniata</taxon>
        <taxon>Vertebrata</taxon>
        <taxon>Euteleostomi</taxon>
        <taxon>Amphibia</taxon>
        <taxon>Batrachia</taxon>
        <taxon>Anura</taxon>
        <taxon>Neobatrachia</taxon>
        <taxon>Hyloidea</taxon>
        <taxon>Leptodactylidae</taxon>
        <taxon>Leiuperinae</taxon>
        <taxon>Engystomops</taxon>
    </lineage>
</organism>
<dbReference type="Pfam" id="PF25390">
    <property type="entry name" value="WD40_RLD"/>
    <property type="match status" value="1"/>
</dbReference>
<dbReference type="Gene3D" id="3.30.2410.10">
    <property type="entry name" value="Hect, E3 ligase catalytic domain"/>
    <property type="match status" value="1"/>
</dbReference>
<dbReference type="PANTHER" id="PTHR45622:SF11">
    <property type="entry name" value="E3 UBIQUITIN-PROTEIN LIGASE HERC6-RELATED"/>
    <property type="match status" value="1"/>
</dbReference>
<evidence type="ECO:0000256" key="1">
    <source>
        <dbReference type="ARBA" id="ARBA00022679"/>
    </source>
</evidence>
<feature type="repeat" description="RCC1" evidence="5">
    <location>
        <begin position="53"/>
        <end position="102"/>
    </location>
</feature>
<dbReference type="Pfam" id="PF00632">
    <property type="entry name" value="HECT"/>
    <property type="match status" value="1"/>
</dbReference>
<evidence type="ECO:0000313" key="8">
    <source>
        <dbReference type="Proteomes" id="UP000824782"/>
    </source>
</evidence>
<proteinExistence type="predicted"/>
<dbReference type="PROSITE" id="PS50237">
    <property type="entry name" value="HECT"/>
    <property type="match status" value="1"/>
</dbReference>
<evidence type="ECO:0000256" key="5">
    <source>
        <dbReference type="PROSITE-ProRule" id="PRU00235"/>
    </source>
</evidence>
<protein>
    <recommendedName>
        <fullName evidence="6">HECT domain-containing protein</fullName>
    </recommendedName>
</protein>
<dbReference type="AlphaFoldDB" id="A0AAV7D7F9"/>
<name>A0AAV7D7F9_ENGPU</name>
<keyword evidence="3 4" id="KW-0833">Ubl conjugation pathway</keyword>
<dbReference type="Pfam" id="PF13540">
    <property type="entry name" value="RCC1_2"/>
    <property type="match status" value="1"/>
</dbReference>
<keyword evidence="1" id="KW-0808">Transferase</keyword>
<gene>
    <name evidence="7" type="ORF">GDO81_000806</name>
</gene>
<evidence type="ECO:0000256" key="3">
    <source>
        <dbReference type="ARBA" id="ARBA00022786"/>
    </source>
</evidence>
<dbReference type="GO" id="GO:0006511">
    <property type="term" value="P:ubiquitin-dependent protein catabolic process"/>
    <property type="evidence" value="ECO:0007669"/>
    <property type="project" value="TreeGrafter"/>
</dbReference>
<dbReference type="InterPro" id="IPR058923">
    <property type="entry name" value="RCC1-like_dom"/>
</dbReference>
<dbReference type="Gene3D" id="3.90.1750.10">
    <property type="entry name" value="Hect, E3 ligase catalytic domains"/>
    <property type="match status" value="1"/>
</dbReference>
<dbReference type="SUPFAM" id="SSF50985">
    <property type="entry name" value="RCC1/BLIP-II"/>
    <property type="match status" value="1"/>
</dbReference>
<dbReference type="Gene3D" id="3.30.2160.10">
    <property type="entry name" value="Hect, E3 ligase catalytic domain"/>
    <property type="match status" value="1"/>
</dbReference>
<accession>A0AAV7D7F9</accession>
<sequence length="781" mass="88012">MYCWGNNRYRQLGLTDKEEEEVGFTENDYFNSQVGVRKVASGGSHTLFLLEDGIVHSCGQNNCGQLGRRSNNSSLDEIYSLEAQLIVDVSCGVNHSVAICNEGNIFSWGEGSQGQLGSGQFPQQSPIPRKISGLSDIRIIQISCGHFHTVALSEDSNVFSWGKNDNGQLGLGKQTPNQASPQLVKFLKGVPLVQVSVGRYVFKPHAISSLREKGVIYISCGDEHTAVLCKEGTVYTFGNGTLGQTHSITLMTDNMLTICRINETLVKTWIDTKPGKPNRQDAKREIIKIFSSPACLTASFLKNRDSSSDPSLPIVDLSFANDIFTELCQHKWIADIICSSLKNELIPATGSLPNLFEALSVFLLFPECPIMHDANLAAELVQAIDNLSLNAKKMLETLWSSLPEPNLKKQIQMFKIALILCVFQKKDSIKHVLEALKQLYRANMKAGYKVPISYFCVPEVSHAIIIPADLNNWRIYQKQSQADGTMDPEIYCRYPYIFTFATKVLYLNTDAMLKKNPSVDKKMYYQYGVLCGLAVFNETVIYLPFPLALFKKLLGKKITLEDLKELQPTMGKSMQCILDTEKDVESLDLHFTLSWENQTVQLIPNGAAQRVTHLNKYDFVNKCLEYIFNTSVTETFEEFKKGFYKVCDKDILLFFQPEELMNVVAGHANYDWSVFEKNTVYTGKYSPTHPTIIMFWNVFHQLPLAKKKAFLYFITGNDRISVFGLQNTVITVSSFGVPNECYLPEANTCSQLLHLPEYSKKDVLRRKLLLAMENNKGFEKN</sequence>
<dbReference type="InterPro" id="IPR000569">
    <property type="entry name" value="HECT_dom"/>
</dbReference>
<dbReference type="PROSITE" id="PS50012">
    <property type="entry name" value="RCC1_3"/>
    <property type="match status" value="4"/>
</dbReference>
<dbReference type="InterPro" id="IPR035983">
    <property type="entry name" value="Hect_E3_ubiquitin_ligase"/>
</dbReference>
<evidence type="ECO:0000313" key="7">
    <source>
        <dbReference type="EMBL" id="KAG8593379.1"/>
    </source>
</evidence>
<dbReference type="InterPro" id="IPR000408">
    <property type="entry name" value="Reg_chr_condens"/>
</dbReference>
<comment type="caution">
    <text evidence="7">The sequence shown here is derived from an EMBL/GenBank/DDBJ whole genome shotgun (WGS) entry which is preliminary data.</text>
</comment>
<dbReference type="PROSITE" id="PS00626">
    <property type="entry name" value="RCC1_2"/>
    <property type="match status" value="4"/>
</dbReference>
<dbReference type="GO" id="GO:0005737">
    <property type="term" value="C:cytoplasm"/>
    <property type="evidence" value="ECO:0007669"/>
    <property type="project" value="TreeGrafter"/>
</dbReference>
<evidence type="ECO:0000256" key="2">
    <source>
        <dbReference type="ARBA" id="ARBA00022737"/>
    </source>
</evidence>
<dbReference type="PRINTS" id="PR00633">
    <property type="entry name" value="RCCNDNSATION"/>
</dbReference>
<dbReference type="EMBL" id="WNYA01000001">
    <property type="protein sequence ID" value="KAG8593379.1"/>
    <property type="molecule type" value="Genomic_DNA"/>
</dbReference>